<gene>
    <name evidence="2" type="ORF">EV385_0859</name>
</gene>
<feature type="compositionally biased region" description="Low complexity" evidence="1">
    <location>
        <begin position="47"/>
        <end position="56"/>
    </location>
</feature>
<feature type="compositionally biased region" description="Low complexity" evidence="1">
    <location>
        <begin position="68"/>
        <end position="81"/>
    </location>
</feature>
<evidence type="ECO:0000313" key="3">
    <source>
        <dbReference type="Proteomes" id="UP000292564"/>
    </source>
</evidence>
<proteinExistence type="predicted"/>
<reference evidence="2 3" key="1">
    <citation type="submission" date="2019-02" db="EMBL/GenBank/DDBJ databases">
        <title>Sequencing the genomes of 1000 actinobacteria strains.</title>
        <authorList>
            <person name="Klenk H.-P."/>
        </authorList>
    </citation>
    <scope>NUCLEOTIDE SEQUENCE [LARGE SCALE GENOMIC DNA]</scope>
    <source>
        <strain evidence="2 3">DSM 45162</strain>
    </source>
</reference>
<comment type="caution">
    <text evidence="2">The sequence shown here is derived from an EMBL/GenBank/DDBJ whole genome shotgun (WGS) entry which is preliminary data.</text>
</comment>
<dbReference type="RefSeq" id="WP_130508253.1">
    <property type="nucleotide sequence ID" value="NZ_SHKY01000001.1"/>
</dbReference>
<evidence type="ECO:0000256" key="1">
    <source>
        <dbReference type="SAM" id="MobiDB-lite"/>
    </source>
</evidence>
<name>A0A4Q7ZFL5_9ACTN</name>
<evidence type="ECO:0000313" key="2">
    <source>
        <dbReference type="EMBL" id="RZU49124.1"/>
    </source>
</evidence>
<sequence length="189" mass="18754">MAVVARLLPRHWEIRHWDGRRLLRFLTGLALLALAFTGRIDAHAAPAPTDAARAPATVQAPHGPSAKPAAPAGVASDPAAAPERHAMDPVAAPARVASDPIAASEWHAVDPVAAAGRDAMDPAAGHARQGTGGAGEPDGAHAHPVPADVAEAFAARPGPAAIQSFQAAGAAHPSGSAPGASGPRAPPIA</sequence>
<feature type="region of interest" description="Disordered" evidence="1">
    <location>
        <begin position="47"/>
        <end position="85"/>
    </location>
</feature>
<organism evidence="2 3">
    <name type="scientific">Krasilnikovia cinnamomea</name>
    <dbReference type="NCBI Taxonomy" id="349313"/>
    <lineage>
        <taxon>Bacteria</taxon>
        <taxon>Bacillati</taxon>
        <taxon>Actinomycetota</taxon>
        <taxon>Actinomycetes</taxon>
        <taxon>Micromonosporales</taxon>
        <taxon>Micromonosporaceae</taxon>
        <taxon>Krasilnikovia</taxon>
    </lineage>
</organism>
<keyword evidence="3" id="KW-1185">Reference proteome</keyword>
<dbReference type="Proteomes" id="UP000292564">
    <property type="component" value="Unassembled WGS sequence"/>
</dbReference>
<feature type="region of interest" description="Disordered" evidence="1">
    <location>
        <begin position="120"/>
        <end position="189"/>
    </location>
</feature>
<dbReference type="AlphaFoldDB" id="A0A4Q7ZFL5"/>
<dbReference type="EMBL" id="SHKY01000001">
    <property type="protein sequence ID" value="RZU49124.1"/>
    <property type="molecule type" value="Genomic_DNA"/>
</dbReference>
<accession>A0A4Q7ZFL5</accession>
<feature type="compositionally biased region" description="Low complexity" evidence="1">
    <location>
        <begin position="150"/>
        <end position="183"/>
    </location>
</feature>
<protein>
    <submittedName>
        <fullName evidence="2">Uncharacterized protein</fullName>
    </submittedName>
</protein>